<evidence type="ECO:0000256" key="1">
    <source>
        <dbReference type="SAM" id="Phobius"/>
    </source>
</evidence>
<dbReference type="Proteomes" id="UP000231638">
    <property type="component" value="Unassembled WGS sequence"/>
</dbReference>
<sequence length="107" mass="12179">MESSYLIGSIVVATLATYATRIIPFLVFRNREPSPLIKYIELTMPVMIMVILVFYALKDVKWESYPYGLAEIIGVGIAIFLHVRFKNALLSIFVATLAYMILIQNVF</sequence>
<dbReference type="InterPro" id="IPR008407">
    <property type="entry name" value="Brnchd-chn_aa_trnsp_AzlD"/>
</dbReference>
<keyword evidence="1" id="KW-1133">Transmembrane helix</keyword>
<dbReference type="STRING" id="366522.GCA_001548055_00899"/>
<organism evidence="2 3">
    <name type="scientific">Sulfurospirillum cavolei</name>
    <dbReference type="NCBI Taxonomy" id="366522"/>
    <lineage>
        <taxon>Bacteria</taxon>
        <taxon>Pseudomonadati</taxon>
        <taxon>Campylobacterota</taxon>
        <taxon>Epsilonproteobacteria</taxon>
        <taxon>Campylobacterales</taxon>
        <taxon>Sulfurospirillaceae</taxon>
        <taxon>Sulfurospirillum</taxon>
    </lineage>
</organism>
<proteinExistence type="predicted"/>
<evidence type="ECO:0000313" key="3">
    <source>
        <dbReference type="Proteomes" id="UP000231638"/>
    </source>
</evidence>
<feature type="transmembrane region" description="Helical" evidence="1">
    <location>
        <begin position="39"/>
        <end position="58"/>
    </location>
</feature>
<accession>A0A2D3W768</accession>
<dbReference type="PIRSF" id="PIRSF003203">
    <property type="entry name" value="AzlD"/>
    <property type="match status" value="1"/>
</dbReference>
<dbReference type="EMBL" id="DLUG01000027">
    <property type="protein sequence ID" value="DAB37191.1"/>
    <property type="molecule type" value="Genomic_DNA"/>
</dbReference>
<gene>
    <name evidence="2" type="ORF">CFH80_00850</name>
</gene>
<dbReference type="RefSeq" id="WP_039673037.1">
    <property type="nucleotide sequence ID" value="NZ_AP014724.1"/>
</dbReference>
<dbReference type="Pfam" id="PF05437">
    <property type="entry name" value="AzlD"/>
    <property type="match status" value="1"/>
</dbReference>
<protein>
    <submittedName>
        <fullName evidence="2">Branched-chain amino acid ABC transporter</fullName>
    </submittedName>
</protein>
<name>A0A2D3W768_9BACT</name>
<dbReference type="AlphaFoldDB" id="A0A2D3W768"/>
<evidence type="ECO:0000313" key="2">
    <source>
        <dbReference type="EMBL" id="DAB37191.1"/>
    </source>
</evidence>
<comment type="caution">
    <text evidence="2">The sequence shown here is derived from an EMBL/GenBank/DDBJ whole genome shotgun (WGS) entry which is preliminary data.</text>
</comment>
<feature type="transmembrane region" description="Helical" evidence="1">
    <location>
        <begin position="64"/>
        <end position="81"/>
    </location>
</feature>
<keyword evidence="1" id="KW-0812">Transmembrane</keyword>
<keyword evidence="1" id="KW-0472">Membrane</keyword>
<feature type="transmembrane region" description="Helical" evidence="1">
    <location>
        <begin position="88"/>
        <end position="106"/>
    </location>
</feature>
<reference evidence="2 3" key="1">
    <citation type="journal article" date="2017" name="Front. Microbiol.">
        <title>Comparative Genomic Analysis of the Class Epsilonproteobacteria and Proposed Reclassification to Epsilonbacteraeota (phyl. nov.).</title>
        <authorList>
            <person name="Waite D.W."/>
            <person name="Vanwonterghem I."/>
            <person name="Rinke C."/>
            <person name="Parks D.H."/>
            <person name="Zhang Y."/>
            <person name="Takai K."/>
            <person name="Sievert S.M."/>
            <person name="Simon J."/>
            <person name="Campbell B.J."/>
            <person name="Hanson T.E."/>
            <person name="Woyke T."/>
            <person name="Klotz M.G."/>
            <person name="Hugenholtz P."/>
        </authorList>
    </citation>
    <scope>NUCLEOTIDE SEQUENCE [LARGE SCALE GENOMIC DNA]</scope>
    <source>
        <strain evidence="2">UBA11420</strain>
    </source>
</reference>
<feature type="transmembrane region" description="Helical" evidence="1">
    <location>
        <begin position="6"/>
        <end position="27"/>
    </location>
</feature>